<feature type="domain" description="Cwf19-like C-terminal" evidence="4">
    <location>
        <begin position="326"/>
        <end position="454"/>
    </location>
</feature>
<dbReference type="Pfam" id="PF04677">
    <property type="entry name" value="CwfJ_C_1"/>
    <property type="match status" value="1"/>
</dbReference>
<dbReference type="Pfam" id="PF04676">
    <property type="entry name" value="CwfJ_C_2"/>
    <property type="match status" value="1"/>
</dbReference>
<dbReference type="InParanoid" id="F0XIV4"/>
<gene>
    <name evidence="5" type="ORF">CMQ_2432</name>
</gene>
<evidence type="ECO:0000313" key="5">
    <source>
        <dbReference type="EMBL" id="EFX02383.1"/>
    </source>
</evidence>
<dbReference type="RefSeq" id="XP_014171865.1">
    <property type="nucleotide sequence ID" value="XM_014316390.1"/>
</dbReference>
<dbReference type="PANTHER" id="PTHR12072:SF5">
    <property type="entry name" value="CWF19-LIKE PROTEIN 2"/>
    <property type="match status" value="1"/>
</dbReference>
<dbReference type="OrthoDB" id="2113965at2759"/>
<accession>F0XIV4</accession>
<evidence type="ECO:0000256" key="2">
    <source>
        <dbReference type="SAM" id="MobiDB-lite"/>
    </source>
</evidence>
<feature type="compositionally biased region" description="Basic and acidic residues" evidence="2">
    <location>
        <begin position="160"/>
        <end position="169"/>
    </location>
</feature>
<dbReference type="InterPro" id="IPR006768">
    <property type="entry name" value="Cwf19-like_C_dom-1"/>
</dbReference>
<feature type="compositionally biased region" description="Basic and acidic residues" evidence="2">
    <location>
        <begin position="131"/>
        <end position="153"/>
    </location>
</feature>
<dbReference type="eggNOG" id="KOG2477">
    <property type="taxonomic scope" value="Eukaryota"/>
</dbReference>
<dbReference type="GO" id="GO:0045292">
    <property type="term" value="P:mRNA cis splicing, via spliceosome"/>
    <property type="evidence" value="ECO:0007669"/>
    <property type="project" value="EnsemblFungi"/>
</dbReference>
<reference evidence="5 6" key="1">
    <citation type="journal article" date="2011" name="Proc. Natl. Acad. Sci. U.S.A.">
        <title>Genome and transcriptome analyses of the mountain pine beetle-fungal symbiont Grosmannia clavigera, a lodgepole pine pathogen.</title>
        <authorList>
            <person name="DiGuistini S."/>
            <person name="Wang Y."/>
            <person name="Liao N.Y."/>
            <person name="Taylor G."/>
            <person name="Tanguay P."/>
            <person name="Feau N."/>
            <person name="Henrissat B."/>
            <person name="Chan S.K."/>
            <person name="Hesse-Orce U."/>
            <person name="Alamouti S.M."/>
            <person name="Tsui C.K.M."/>
            <person name="Docking R.T."/>
            <person name="Levasseur A."/>
            <person name="Haridas S."/>
            <person name="Robertson G."/>
            <person name="Birol I."/>
            <person name="Holt R.A."/>
            <person name="Marra M.A."/>
            <person name="Hamelin R.C."/>
            <person name="Hirst M."/>
            <person name="Jones S.J.M."/>
            <person name="Bohlmann J."/>
            <person name="Breuil C."/>
        </authorList>
    </citation>
    <scope>NUCLEOTIDE SEQUENCE [LARGE SCALE GENOMIC DNA]</scope>
    <source>
        <strain evidence="6">kw1407 / UAMH 11150</strain>
    </source>
</reference>
<dbReference type="EMBL" id="GL629782">
    <property type="protein sequence ID" value="EFX02383.1"/>
    <property type="molecule type" value="Genomic_DNA"/>
</dbReference>
<dbReference type="GO" id="GO:0071014">
    <property type="term" value="C:post-mRNA release spliceosomal complex"/>
    <property type="evidence" value="ECO:0007669"/>
    <property type="project" value="EnsemblFungi"/>
</dbReference>
<organism evidence="6">
    <name type="scientific">Grosmannia clavigera (strain kw1407 / UAMH 11150)</name>
    <name type="common">Blue stain fungus</name>
    <name type="synonym">Graphiocladiella clavigera</name>
    <dbReference type="NCBI Taxonomy" id="655863"/>
    <lineage>
        <taxon>Eukaryota</taxon>
        <taxon>Fungi</taxon>
        <taxon>Dikarya</taxon>
        <taxon>Ascomycota</taxon>
        <taxon>Pezizomycotina</taxon>
        <taxon>Sordariomycetes</taxon>
        <taxon>Sordariomycetidae</taxon>
        <taxon>Ophiostomatales</taxon>
        <taxon>Ophiostomataceae</taxon>
        <taxon>Leptographium</taxon>
    </lineage>
</organism>
<dbReference type="InterPro" id="IPR040194">
    <property type="entry name" value="Cwf19-like"/>
</dbReference>
<evidence type="ECO:0000259" key="3">
    <source>
        <dbReference type="Pfam" id="PF04676"/>
    </source>
</evidence>
<dbReference type="AlphaFoldDB" id="F0XIV4"/>
<evidence type="ECO:0000313" key="6">
    <source>
        <dbReference type="Proteomes" id="UP000007796"/>
    </source>
</evidence>
<keyword evidence="6" id="KW-1185">Reference proteome</keyword>
<feature type="domain" description="Cwf19-like protein C-terminal" evidence="3">
    <location>
        <begin position="463"/>
        <end position="565"/>
    </location>
</feature>
<dbReference type="GO" id="GO:0000974">
    <property type="term" value="C:Prp19 complex"/>
    <property type="evidence" value="ECO:0007669"/>
    <property type="project" value="EnsemblFungi"/>
</dbReference>
<dbReference type="PANTHER" id="PTHR12072">
    <property type="entry name" value="CWF19, CELL CYCLE CONTROL PROTEIN"/>
    <property type="match status" value="1"/>
</dbReference>
<dbReference type="STRING" id="655863.F0XIV4"/>
<dbReference type="SUPFAM" id="SSF54197">
    <property type="entry name" value="HIT-like"/>
    <property type="match status" value="1"/>
</dbReference>
<comment type="similarity">
    <text evidence="1">Belongs to the CWF19 family.</text>
</comment>
<evidence type="ECO:0000256" key="1">
    <source>
        <dbReference type="ARBA" id="ARBA00006795"/>
    </source>
</evidence>
<feature type="region of interest" description="Disordered" evidence="2">
    <location>
        <begin position="131"/>
        <end position="172"/>
    </location>
</feature>
<sequence>MSNPSALRIDYIHRRTKEQLPSQKKDAQYQVSERELNKETLQQLNDGKVIDELRTPANSAESYCFGDEASQWRMTKLRAVYTVAGQSDRPVDEVAIERYGSLREFDEAREEEKELERRRLYGKGYVVKEKPTGDLYQERMERSPKPTIRDENAGRSPSPRRPDEVEVQRPPEIVDQTTLNRLRAQLMKAKLKNSPNVERLETEFNQAMATSSAANKNGVEHAVVIDPAYNRMLASTRNEVKAVETRRGRERGQVVANDDMSIDDMMREERRTRGAAGGEGLRLAERITKDAKFKNDLEYMDDNAEKLASRTHKSEATLKNIAVNDFTKMNKILDSCPLCHHEDRRPPQNLPTAPIVSLATRVFLTLPTEPELTGADGGAVIVPVEHHTNLLDCDNDEWEEIRNFMKSLTRLYHDQGRDIVFYENAASPHRRMHAALIAVPIPYDLGATAPAFFKDAMLSADEEWSQHKKLIDTGKRAREGLGKQAFRKSIAKEMPYFHVWFTVDGGLGHIVEDAGRWPKGDLFAREIIGGMLDVDASIIRRQGRWTRDDARLGDFQKRWRKFDWTRILTEEQQI</sequence>
<evidence type="ECO:0000259" key="4">
    <source>
        <dbReference type="Pfam" id="PF04677"/>
    </source>
</evidence>
<name>F0XIV4_GROCL</name>
<proteinExistence type="inferred from homology"/>
<dbReference type="Proteomes" id="UP000007796">
    <property type="component" value="Unassembled WGS sequence"/>
</dbReference>
<dbReference type="GeneID" id="25975421"/>
<protein>
    <submittedName>
        <fullName evidence="5">Cell cycle control protein</fullName>
    </submittedName>
</protein>
<dbReference type="HOGENOM" id="CLU_015540_2_1_1"/>
<dbReference type="InterPro" id="IPR006767">
    <property type="entry name" value="Cwf19-like_C_dom-2"/>
</dbReference>
<dbReference type="GO" id="GO:0005684">
    <property type="term" value="C:U2-type spliceosomal complex"/>
    <property type="evidence" value="ECO:0007669"/>
    <property type="project" value="EnsemblFungi"/>
</dbReference>
<dbReference type="InterPro" id="IPR036265">
    <property type="entry name" value="HIT-like_sf"/>
</dbReference>